<sequence length="177" mass="20476">MRRSYEKSGMTGKIVEQELFGKSLYERETKELFPDYSYADKLRCLDIIKKHQPSSPTNPQREFAHHVRSRVCILLGVDQKIVRFYTAVDSPLDQFHQVDGWFEIKFRGVNILVTVDLTSRPEKDKTRSDIIFHVPIEGLSSAVDETEFLSYANDMSEQVVLEFQRQGIPSRKGSHHG</sequence>
<reference evidence="1 2" key="1">
    <citation type="journal article" date="2015" name="Nature">
        <title>rRNA introns, odd ribosomes, and small enigmatic genomes across a large radiation of phyla.</title>
        <authorList>
            <person name="Brown C.T."/>
            <person name="Hug L.A."/>
            <person name="Thomas B.C."/>
            <person name="Sharon I."/>
            <person name="Castelle C.J."/>
            <person name="Singh A."/>
            <person name="Wilkins M.J."/>
            <person name="Williams K.H."/>
            <person name="Banfield J.F."/>
        </authorList>
    </citation>
    <scope>NUCLEOTIDE SEQUENCE [LARGE SCALE GENOMIC DNA]</scope>
</reference>
<dbReference type="Proteomes" id="UP000034368">
    <property type="component" value="Unassembled WGS sequence"/>
</dbReference>
<protein>
    <submittedName>
        <fullName evidence="1">Uncharacterized protein</fullName>
    </submittedName>
</protein>
<proteinExistence type="predicted"/>
<dbReference type="AlphaFoldDB" id="A0A0G1NAX7"/>
<gene>
    <name evidence="1" type="ORF">UW90_C0004G0060</name>
</gene>
<accession>A0A0G1NAX7</accession>
<organism evidence="1 2">
    <name type="scientific">Candidatus Yanofskybacteria bacterium GW2011_GWB1_45_11</name>
    <dbReference type="NCBI Taxonomy" id="1619026"/>
    <lineage>
        <taxon>Bacteria</taxon>
        <taxon>Candidatus Yanofskyibacteriota</taxon>
    </lineage>
</organism>
<comment type="caution">
    <text evidence="1">The sequence shown here is derived from an EMBL/GenBank/DDBJ whole genome shotgun (WGS) entry which is preliminary data.</text>
</comment>
<evidence type="ECO:0000313" key="1">
    <source>
        <dbReference type="EMBL" id="KKT90252.1"/>
    </source>
</evidence>
<evidence type="ECO:0000313" key="2">
    <source>
        <dbReference type="Proteomes" id="UP000034368"/>
    </source>
</evidence>
<dbReference type="EMBL" id="LCKD01000004">
    <property type="protein sequence ID" value="KKT90252.1"/>
    <property type="molecule type" value="Genomic_DNA"/>
</dbReference>
<name>A0A0G1NAX7_9BACT</name>